<gene>
    <name evidence="2" type="ORF">SAMN04489757_12027</name>
</gene>
<evidence type="ECO:0000313" key="3">
    <source>
        <dbReference type="Proteomes" id="UP000198806"/>
    </source>
</evidence>
<feature type="domain" description="Peptidoglycan binding-like" evidence="1">
    <location>
        <begin position="347"/>
        <end position="405"/>
    </location>
</feature>
<evidence type="ECO:0000313" key="2">
    <source>
        <dbReference type="EMBL" id="SFO36314.1"/>
    </source>
</evidence>
<dbReference type="Pfam" id="PF01471">
    <property type="entry name" value="PG_binding_1"/>
    <property type="match status" value="1"/>
</dbReference>
<dbReference type="InterPro" id="IPR002477">
    <property type="entry name" value="Peptidoglycan-bd-like"/>
</dbReference>
<protein>
    <submittedName>
        <fullName evidence="2">Putative peptidoglycan binding domain-containing protein</fullName>
    </submittedName>
</protein>
<organism evidence="2 3">
    <name type="scientific">Anaerocolumna aminovalerica</name>
    <dbReference type="NCBI Taxonomy" id="1527"/>
    <lineage>
        <taxon>Bacteria</taxon>
        <taxon>Bacillati</taxon>
        <taxon>Bacillota</taxon>
        <taxon>Clostridia</taxon>
        <taxon>Lachnospirales</taxon>
        <taxon>Lachnospiraceae</taxon>
        <taxon>Anaerocolumna</taxon>
    </lineage>
</organism>
<dbReference type="Gene3D" id="1.10.101.10">
    <property type="entry name" value="PGBD-like superfamily/PGBD"/>
    <property type="match status" value="1"/>
</dbReference>
<sequence length="422" mass="46973">MDNNNQTTRLAQSETGYYGTLYIHVICELGSRPVDTANVEIYNKSDPNTLLTRLYTNISGNISPIELPAPPLEYSMAPTDALPYSEYILVISAPGLRTVIIDSAQIFPNMVSTQRATLPPIDDTTNDPKIIIISPNYLNGSFPPKVEEDTIKYEFETGEISTVTIPDHVIVHNGIPGDESAKNYYVEYGSYIKNVVSSISYPTWPEEALYSIILSVISFTLNRIYTNWYINQGYSFNITSSTAYDQLWVYGRNTFLNINTAVDNIFNFFIVSPGISQPLLTQICSGITNDCPGMLSLWGSKMFADTGYDYLSIIRYYFGDNVFITSTNDIEGIQVPWEQQVLSLGSTGNNVTALQNQLNIISRVYVAIPAPETDGIFGPATEAAVRAYQAIFNEPVTGVVNAATYFSLAKLYNRLTREERCT</sequence>
<name>A0A1I5GJT2_9FIRM</name>
<proteinExistence type="predicted"/>
<reference evidence="2 3" key="1">
    <citation type="submission" date="2016-10" db="EMBL/GenBank/DDBJ databases">
        <authorList>
            <person name="de Groot N.N."/>
        </authorList>
    </citation>
    <scope>NUCLEOTIDE SEQUENCE [LARGE SCALE GENOMIC DNA]</scope>
    <source>
        <strain evidence="2 3">DSM 1283</strain>
    </source>
</reference>
<dbReference type="EMBL" id="FOWD01000020">
    <property type="protein sequence ID" value="SFO36314.1"/>
    <property type="molecule type" value="Genomic_DNA"/>
</dbReference>
<dbReference type="Proteomes" id="UP000198806">
    <property type="component" value="Unassembled WGS sequence"/>
</dbReference>
<keyword evidence="3" id="KW-1185">Reference proteome</keyword>
<accession>A0A1I5GJT2</accession>
<dbReference type="AlphaFoldDB" id="A0A1I5GJT2"/>
<dbReference type="InterPro" id="IPR036366">
    <property type="entry name" value="PGBDSf"/>
</dbReference>
<dbReference type="RefSeq" id="WP_170847986.1">
    <property type="nucleotide sequence ID" value="NZ_BAABFM010000028.1"/>
</dbReference>
<dbReference type="STRING" id="1527.SAMN04489757_12027"/>
<evidence type="ECO:0000259" key="1">
    <source>
        <dbReference type="Pfam" id="PF01471"/>
    </source>
</evidence>
<dbReference type="SUPFAM" id="SSF47090">
    <property type="entry name" value="PGBD-like"/>
    <property type="match status" value="1"/>
</dbReference>
<dbReference type="InterPro" id="IPR036365">
    <property type="entry name" value="PGBD-like_sf"/>
</dbReference>